<feature type="transmembrane region" description="Helical" evidence="1">
    <location>
        <begin position="23"/>
        <end position="45"/>
    </location>
</feature>
<evidence type="ECO:0000259" key="2">
    <source>
        <dbReference type="Pfam" id="PF13601"/>
    </source>
</evidence>
<dbReference type="PANTHER" id="PTHR37318:SF1">
    <property type="entry name" value="BSL7504 PROTEIN"/>
    <property type="match status" value="1"/>
</dbReference>
<name>A0ABP0LRU2_9DINO</name>
<keyword evidence="4" id="KW-1185">Reference proteome</keyword>
<dbReference type="Proteomes" id="UP001642464">
    <property type="component" value="Unassembled WGS sequence"/>
</dbReference>
<comment type="caution">
    <text evidence="3">The sequence shown here is derived from an EMBL/GenBank/DDBJ whole genome shotgun (WGS) entry which is preliminary data.</text>
</comment>
<feature type="transmembrane region" description="Helical" evidence="1">
    <location>
        <begin position="97"/>
        <end position="116"/>
    </location>
</feature>
<protein>
    <submittedName>
        <fullName evidence="3">Uncharacterized protein MJ0432</fullName>
    </submittedName>
</protein>
<dbReference type="EMBL" id="CAXAMM010017779">
    <property type="protein sequence ID" value="CAK9041924.1"/>
    <property type="molecule type" value="Genomic_DNA"/>
</dbReference>
<dbReference type="InterPro" id="IPR027395">
    <property type="entry name" value="WH_DNA-bd_dom"/>
</dbReference>
<keyword evidence="1" id="KW-1133">Transmembrane helix</keyword>
<gene>
    <name evidence="3" type="ORF">SCF082_LOCUS24168</name>
</gene>
<feature type="transmembrane region" description="Helical" evidence="1">
    <location>
        <begin position="60"/>
        <end position="77"/>
    </location>
</feature>
<dbReference type="PANTHER" id="PTHR37318">
    <property type="entry name" value="BSL7504 PROTEIN"/>
    <property type="match status" value="1"/>
</dbReference>
<proteinExistence type="predicted"/>
<dbReference type="SUPFAM" id="SSF46785">
    <property type="entry name" value="Winged helix' DNA-binding domain"/>
    <property type="match status" value="1"/>
</dbReference>
<organism evidence="3 4">
    <name type="scientific">Durusdinium trenchii</name>
    <dbReference type="NCBI Taxonomy" id="1381693"/>
    <lineage>
        <taxon>Eukaryota</taxon>
        <taxon>Sar</taxon>
        <taxon>Alveolata</taxon>
        <taxon>Dinophyceae</taxon>
        <taxon>Suessiales</taxon>
        <taxon>Symbiodiniaceae</taxon>
        <taxon>Durusdinium</taxon>
    </lineage>
</organism>
<reference evidence="3 4" key="1">
    <citation type="submission" date="2024-02" db="EMBL/GenBank/DDBJ databases">
        <authorList>
            <person name="Chen Y."/>
            <person name="Shah S."/>
            <person name="Dougan E. K."/>
            <person name="Thang M."/>
            <person name="Chan C."/>
        </authorList>
    </citation>
    <scope>NUCLEOTIDE SEQUENCE [LARGE SCALE GENOMIC DNA]</scope>
</reference>
<keyword evidence="1" id="KW-0812">Transmembrane</keyword>
<sequence length="294" mass="32604">MNDSIKDDLAYVRSLAEEGRDTPLVSGLIYVVWGVLIGGAALLVYGQELGVGVLGFADGPWFWVAAIAVGWGLSMYFGRRTHRKPGASTLGNRTAAAVWLSVGIFITGFWLTLMLVHDNFTHYGVPPYFLFNMMFPMAFGLFGVAFFATATAARVQWLRWIAVVAWICAVLSFALMGNVHQWCNAVPSKDGRESGFDYREIDDVIHGRVRLSIMAFLSGAGSADFTLLRQKVGGTDGNLSVHIRKLEEAKYIRVEKKFASRRPLTICHLTKKGREAWIAYIARMEALMRPDAAE</sequence>
<evidence type="ECO:0000313" key="3">
    <source>
        <dbReference type="EMBL" id="CAK9041924.1"/>
    </source>
</evidence>
<dbReference type="Pfam" id="PF13601">
    <property type="entry name" value="HTH_34"/>
    <property type="match status" value="1"/>
</dbReference>
<feature type="domain" description="Winged helix DNA-binding" evidence="2">
    <location>
        <begin position="209"/>
        <end position="288"/>
    </location>
</feature>
<evidence type="ECO:0000256" key="1">
    <source>
        <dbReference type="SAM" id="Phobius"/>
    </source>
</evidence>
<dbReference type="InterPro" id="IPR036388">
    <property type="entry name" value="WH-like_DNA-bd_sf"/>
</dbReference>
<evidence type="ECO:0000313" key="4">
    <source>
        <dbReference type="Proteomes" id="UP001642464"/>
    </source>
</evidence>
<accession>A0ABP0LRU2</accession>
<dbReference type="Gene3D" id="1.10.10.10">
    <property type="entry name" value="Winged helix-like DNA-binding domain superfamily/Winged helix DNA-binding domain"/>
    <property type="match status" value="1"/>
</dbReference>
<keyword evidence="1" id="KW-0472">Membrane</keyword>
<feature type="transmembrane region" description="Helical" evidence="1">
    <location>
        <begin position="128"/>
        <end position="150"/>
    </location>
</feature>
<dbReference type="InterPro" id="IPR036390">
    <property type="entry name" value="WH_DNA-bd_sf"/>
</dbReference>
<feature type="transmembrane region" description="Helical" evidence="1">
    <location>
        <begin position="157"/>
        <end position="177"/>
    </location>
</feature>